<gene>
    <name evidence="4" type="ORF">SAMN05660472_01029</name>
</gene>
<evidence type="ECO:0000313" key="5">
    <source>
        <dbReference type="Proteomes" id="UP000198718"/>
    </source>
</evidence>
<evidence type="ECO:0000259" key="3">
    <source>
        <dbReference type="PROSITE" id="PS51085"/>
    </source>
</evidence>
<dbReference type="EMBL" id="FNFP01000001">
    <property type="protein sequence ID" value="SDK21019.1"/>
    <property type="molecule type" value="Genomic_DNA"/>
</dbReference>
<dbReference type="PANTHER" id="PTHR43644:SF1">
    <property type="entry name" value="NAD(P)H-FLAVIN REDUCTASE"/>
    <property type="match status" value="1"/>
</dbReference>
<dbReference type="InterPro" id="IPR012675">
    <property type="entry name" value="Beta-grasp_dom_sf"/>
</dbReference>
<organism evidence="4 5">
    <name type="scientific">Natronincola ferrireducens</name>
    <dbReference type="NCBI Taxonomy" id="393762"/>
    <lineage>
        <taxon>Bacteria</taxon>
        <taxon>Bacillati</taxon>
        <taxon>Bacillota</taxon>
        <taxon>Clostridia</taxon>
        <taxon>Peptostreptococcales</taxon>
        <taxon>Natronincolaceae</taxon>
        <taxon>Natronincola</taxon>
    </lineage>
</organism>
<accession>A0A1G9A0W1</accession>
<evidence type="ECO:0000256" key="1">
    <source>
        <dbReference type="ARBA" id="ARBA00022630"/>
    </source>
</evidence>
<dbReference type="InterPro" id="IPR001041">
    <property type="entry name" value="2Fe-2S_ferredoxin-type"/>
</dbReference>
<dbReference type="PROSITE" id="PS51085">
    <property type="entry name" value="2FE2S_FER_2"/>
    <property type="match status" value="1"/>
</dbReference>
<reference evidence="4 5" key="1">
    <citation type="submission" date="2016-10" db="EMBL/GenBank/DDBJ databases">
        <authorList>
            <person name="de Groot N.N."/>
        </authorList>
    </citation>
    <scope>NUCLEOTIDE SEQUENCE [LARGE SCALE GENOMIC DNA]</scope>
    <source>
        <strain evidence="4 5">DSM 18346</strain>
    </source>
</reference>
<dbReference type="AlphaFoldDB" id="A0A1G9A0W1"/>
<feature type="domain" description="2Fe-2S ferredoxin-type" evidence="3">
    <location>
        <begin position="1"/>
        <end position="92"/>
    </location>
</feature>
<dbReference type="OrthoDB" id="9810588at2"/>
<keyword evidence="2" id="KW-0274">FAD</keyword>
<keyword evidence="5" id="KW-1185">Reference proteome</keyword>
<dbReference type="STRING" id="393762.SAMN05660472_01029"/>
<proteinExistence type="predicted"/>
<dbReference type="SUPFAM" id="SSF54292">
    <property type="entry name" value="2Fe-2S ferredoxin-like"/>
    <property type="match status" value="1"/>
</dbReference>
<protein>
    <submittedName>
        <fullName evidence="4">2Fe-2S iron-sulfur cluster binding domain-containing protein</fullName>
    </submittedName>
</protein>
<keyword evidence="1" id="KW-0285">Flavoprotein</keyword>
<sequence>MIVKIHFKKSNKTIEVFPGNTLLSVARDHHIFIPSPCGGNARCGGCRIRVLQGKDLEDISAEEYLKLSDEQIEKGFRLACSYVIKEDIEVDI</sequence>
<dbReference type="InterPro" id="IPR036010">
    <property type="entry name" value="2Fe-2S_ferredoxin-like_sf"/>
</dbReference>
<dbReference type="GO" id="GO:0051536">
    <property type="term" value="F:iron-sulfur cluster binding"/>
    <property type="evidence" value="ECO:0007669"/>
    <property type="project" value="InterPro"/>
</dbReference>
<dbReference type="PANTHER" id="PTHR43644">
    <property type="entry name" value="NA(+)-TRANSLOCATING NADH-QUINONE REDUCTASE SUBUNIT"/>
    <property type="match status" value="1"/>
</dbReference>
<dbReference type="RefSeq" id="WP_090551180.1">
    <property type="nucleotide sequence ID" value="NZ_FNFP01000001.1"/>
</dbReference>
<dbReference type="CDD" id="cd00207">
    <property type="entry name" value="fer2"/>
    <property type="match status" value="1"/>
</dbReference>
<dbReference type="Gene3D" id="3.10.20.30">
    <property type="match status" value="1"/>
</dbReference>
<evidence type="ECO:0000313" key="4">
    <source>
        <dbReference type="EMBL" id="SDK21019.1"/>
    </source>
</evidence>
<dbReference type="Pfam" id="PF00111">
    <property type="entry name" value="Fer2"/>
    <property type="match status" value="1"/>
</dbReference>
<name>A0A1G9A0W1_9FIRM</name>
<dbReference type="Proteomes" id="UP000198718">
    <property type="component" value="Unassembled WGS sequence"/>
</dbReference>
<evidence type="ECO:0000256" key="2">
    <source>
        <dbReference type="ARBA" id="ARBA00022827"/>
    </source>
</evidence>